<dbReference type="InterPro" id="IPR024185">
    <property type="entry name" value="FTHF_cligase-like_sf"/>
</dbReference>
<dbReference type="PANTHER" id="PTHR43682">
    <property type="entry name" value="LACTATE UTILIZATION PROTEIN C"/>
    <property type="match status" value="1"/>
</dbReference>
<proteinExistence type="predicted"/>
<feature type="domain" description="LUD" evidence="1">
    <location>
        <begin position="106"/>
        <end position="202"/>
    </location>
</feature>
<evidence type="ECO:0000259" key="1">
    <source>
        <dbReference type="Pfam" id="PF02589"/>
    </source>
</evidence>
<name>A0A1G6X0Y1_9PSEU</name>
<dbReference type="AlphaFoldDB" id="A0A1G6X0Y1"/>
<dbReference type="Proteomes" id="UP000199501">
    <property type="component" value="Unassembled WGS sequence"/>
</dbReference>
<evidence type="ECO:0000313" key="3">
    <source>
        <dbReference type="Proteomes" id="UP000199501"/>
    </source>
</evidence>
<organism evidence="2 3">
    <name type="scientific">Actinokineospora iranica</name>
    <dbReference type="NCBI Taxonomy" id="1271860"/>
    <lineage>
        <taxon>Bacteria</taxon>
        <taxon>Bacillati</taxon>
        <taxon>Actinomycetota</taxon>
        <taxon>Actinomycetes</taxon>
        <taxon>Pseudonocardiales</taxon>
        <taxon>Pseudonocardiaceae</taxon>
        <taxon>Actinokineospora</taxon>
    </lineage>
</organism>
<accession>A0A1G6X0Y1</accession>
<gene>
    <name evidence="2" type="ORF">SAMN05216174_11654</name>
</gene>
<dbReference type="SUPFAM" id="SSF100950">
    <property type="entry name" value="NagB/RpiA/CoA transferase-like"/>
    <property type="match status" value="1"/>
</dbReference>
<evidence type="ECO:0000313" key="2">
    <source>
        <dbReference type="EMBL" id="SDD71778.1"/>
    </source>
</evidence>
<dbReference type="PANTHER" id="PTHR43682:SF1">
    <property type="entry name" value="LACTATE UTILIZATION PROTEIN C"/>
    <property type="match status" value="1"/>
</dbReference>
<protein>
    <submittedName>
        <fullName evidence="2">L-lactate dehydrogenase complex protein LldG</fullName>
    </submittedName>
</protein>
<reference evidence="3" key="1">
    <citation type="submission" date="2016-10" db="EMBL/GenBank/DDBJ databases">
        <authorList>
            <person name="Varghese N."/>
            <person name="Submissions S."/>
        </authorList>
    </citation>
    <scope>NUCLEOTIDE SEQUENCE [LARGE SCALE GENOMIC DNA]</scope>
    <source>
        <strain evidence="3">IBRC-M 10403</strain>
    </source>
</reference>
<dbReference type="OrthoDB" id="9794187at2"/>
<dbReference type="InterPro" id="IPR037171">
    <property type="entry name" value="NagB/RpiA_transferase-like"/>
</dbReference>
<dbReference type="RefSeq" id="WP_091455875.1">
    <property type="nucleotide sequence ID" value="NZ_FMZZ01000016.1"/>
</dbReference>
<dbReference type="STRING" id="1271860.SAMN05216174_11654"/>
<keyword evidence="3" id="KW-1185">Reference proteome</keyword>
<dbReference type="InterPro" id="IPR003741">
    <property type="entry name" value="LUD_dom"/>
</dbReference>
<dbReference type="Gene3D" id="3.40.50.10420">
    <property type="entry name" value="NagB/RpiA/CoA transferase-like"/>
    <property type="match status" value="1"/>
</dbReference>
<dbReference type="Pfam" id="PF02589">
    <property type="entry name" value="LUD_dom"/>
    <property type="match status" value="1"/>
</dbReference>
<dbReference type="EMBL" id="FMZZ01000016">
    <property type="protein sequence ID" value="SDD71778.1"/>
    <property type="molecule type" value="Genomic_DNA"/>
</dbReference>
<sequence length="204" mass="21565">MSARAEILARIRTALGETREPVAVPRDYHRDAGDIDVVALFQERAADYRAVVRRVAEVELPAAISDALRTAKARAVVVPPDLPAAWVSEVEGETRRDEPALSVADLDSVDAVLTGCAVAIAETGTVILDAGPGQGRRALTLVPDVHLCVVRAAQIVGTVPQAVEAVDGARPLTWISGPSATSDIELHRVEGVHGPRNLVILIAE</sequence>